<comment type="caution">
    <text evidence="1">The sequence shown here is derived from an EMBL/GenBank/DDBJ whole genome shotgun (WGS) entry which is preliminary data.</text>
</comment>
<proteinExistence type="predicted"/>
<evidence type="ECO:0000313" key="2">
    <source>
        <dbReference type="Proteomes" id="UP000789920"/>
    </source>
</evidence>
<evidence type="ECO:0000313" key="1">
    <source>
        <dbReference type="EMBL" id="CAG8849318.1"/>
    </source>
</evidence>
<dbReference type="Proteomes" id="UP000789920">
    <property type="component" value="Unassembled WGS sequence"/>
</dbReference>
<feature type="non-terminal residue" evidence="1">
    <location>
        <position position="127"/>
    </location>
</feature>
<organism evidence="1 2">
    <name type="scientific">Racocetra persica</name>
    <dbReference type="NCBI Taxonomy" id="160502"/>
    <lineage>
        <taxon>Eukaryota</taxon>
        <taxon>Fungi</taxon>
        <taxon>Fungi incertae sedis</taxon>
        <taxon>Mucoromycota</taxon>
        <taxon>Glomeromycotina</taxon>
        <taxon>Glomeromycetes</taxon>
        <taxon>Diversisporales</taxon>
        <taxon>Gigasporaceae</taxon>
        <taxon>Racocetra</taxon>
    </lineage>
</organism>
<name>A0ACA9SUE1_9GLOM</name>
<protein>
    <submittedName>
        <fullName evidence="1">943_t:CDS:1</fullName>
    </submittedName>
</protein>
<reference evidence="1" key="1">
    <citation type="submission" date="2021-06" db="EMBL/GenBank/DDBJ databases">
        <authorList>
            <person name="Kallberg Y."/>
            <person name="Tangrot J."/>
            <person name="Rosling A."/>
        </authorList>
    </citation>
    <scope>NUCLEOTIDE SEQUENCE</scope>
    <source>
        <strain evidence="1">MA461A</strain>
    </source>
</reference>
<keyword evidence="2" id="KW-1185">Reference proteome</keyword>
<sequence length="127" mass="13859">SDVSTSSINHHCNNQGEFKCDKRKTSVSIEPRFIRITTSIDDPHPTSIGFPSITRTSIVVHTDSPNSCPFQTTSLSLQTTLPLFSTPTNISSDSSYSIPEPSTVIPIPSLTITDQIITPIPHHQNNS</sequence>
<feature type="non-terminal residue" evidence="1">
    <location>
        <position position="1"/>
    </location>
</feature>
<accession>A0ACA9SUE1</accession>
<dbReference type="EMBL" id="CAJVQC010164859">
    <property type="protein sequence ID" value="CAG8849318.1"/>
    <property type="molecule type" value="Genomic_DNA"/>
</dbReference>
<gene>
    <name evidence="1" type="ORF">RPERSI_LOCUS35537</name>
</gene>